<evidence type="ECO:0000313" key="4">
    <source>
        <dbReference type="Proteomes" id="UP000522163"/>
    </source>
</evidence>
<dbReference type="GeneID" id="87798977"/>
<comment type="caution">
    <text evidence="3">The sequence shown here is derived from an EMBL/GenBank/DDBJ whole genome shotgun (WGS) entry which is preliminary data.</text>
</comment>
<sequence length="558" mass="62508">MTQTQMGVAFALVLITGMGWYSKISDQQRQIKRYQQEVAEAADFEKRGLYQKAGENYKEALGIKKEEAIYEKMMDAYEKAYEEKEDRYKEYMEAAEMAQAAYPENPHFALAISRLYIQKNDYANAFYFLDKAKKAGSKDKTFQKEYRKMLYSFKTLYGNYNSYYPLSNGFYGVKNKEGAGYIPADGESSNSLKQEFVGPIGEKGYRLLRKDGKTILMDKNEVTQGVFSNKNPEDIGYYAEDRIPIKEEGEYSYYNALGDRLFGGFSEASRFQKGKAVVKKAKRVFFIDSEGKELELKYTVKDEKGKEKKDENGKKIEQERKFEAVQINPDYSFIAQGCILAKEDGAYHIYNENWEQISDFSAEEVDGIGKDGIFAFSKKGKWGFANLKGEVVLEPKYKAAKSFSEGLAGVMEDDYWGFINLKGEMVITPQFFGVDYFNKKGVCIVETTPEVYQFIKRNIVKKEIFTEDSKDATKEEKGKEKETKPEETTEAATEAMTETATEAPTEGTEAASEAPAEGGEAAPEAVAEAPVEGGETAAAAPPEGEEAPPAEGGAPAAG</sequence>
<feature type="region of interest" description="Disordered" evidence="2">
    <location>
        <begin position="470"/>
        <end position="558"/>
    </location>
</feature>
<dbReference type="PANTHER" id="PTHR37841">
    <property type="entry name" value="GLR2918 PROTEIN"/>
    <property type="match status" value="1"/>
</dbReference>
<dbReference type="Gene3D" id="1.25.40.10">
    <property type="entry name" value="Tetratricopeptide repeat domain"/>
    <property type="match status" value="1"/>
</dbReference>
<accession>A0A7W9W1R4</accession>
<dbReference type="EMBL" id="JACHHH010000004">
    <property type="protein sequence ID" value="MBB6041135.1"/>
    <property type="molecule type" value="Genomic_DNA"/>
</dbReference>
<dbReference type="InterPro" id="IPR011990">
    <property type="entry name" value="TPR-like_helical_dom_sf"/>
</dbReference>
<feature type="coiled-coil region" evidence="1">
    <location>
        <begin position="24"/>
        <end position="101"/>
    </location>
</feature>
<proteinExistence type="predicted"/>
<organism evidence="3 4">
    <name type="scientific">Oribacterium sinus</name>
    <dbReference type="NCBI Taxonomy" id="237576"/>
    <lineage>
        <taxon>Bacteria</taxon>
        <taxon>Bacillati</taxon>
        <taxon>Bacillota</taxon>
        <taxon>Clostridia</taxon>
        <taxon>Lachnospirales</taxon>
        <taxon>Lachnospiraceae</taxon>
        <taxon>Oribacterium</taxon>
    </lineage>
</organism>
<dbReference type="RefSeq" id="WP_183683681.1">
    <property type="nucleotide sequence ID" value="NZ_JACHHH010000004.1"/>
</dbReference>
<evidence type="ECO:0000313" key="3">
    <source>
        <dbReference type="EMBL" id="MBB6041135.1"/>
    </source>
</evidence>
<reference evidence="3 4" key="1">
    <citation type="submission" date="2020-08" db="EMBL/GenBank/DDBJ databases">
        <title>Genomic Encyclopedia of Type Strains, Phase IV (KMG-IV): sequencing the most valuable type-strain genomes for metagenomic binning, comparative biology and taxonomic classification.</title>
        <authorList>
            <person name="Goeker M."/>
        </authorList>
    </citation>
    <scope>NUCLEOTIDE SEQUENCE [LARGE SCALE GENOMIC DNA]</scope>
    <source>
        <strain evidence="3 4">DSM 17245</strain>
    </source>
</reference>
<name>A0A7W9W1R4_9FIRM</name>
<gene>
    <name evidence="3" type="ORF">HNQ46_001107</name>
</gene>
<feature type="compositionally biased region" description="Basic and acidic residues" evidence="2">
    <location>
        <begin position="470"/>
        <end position="487"/>
    </location>
</feature>
<dbReference type="Proteomes" id="UP000522163">
    <property type="component" value="Unassembled WGS sequence"/>
</dbReference>
<dbReference type="InterPro" id="IPR032774">
    <property type="entry name" value="WG_beta_rep"/>
</dbReference>
<dbReference type="PANTHER" id="PTHR37841:SF1">
    <property type="entry name" value="DUF3298 DOMAIN-CONTAINING PROTEIN"/>
    <property type="match status" value="1"/>
</dbReference>
<dbReference type="AlphaFoldDB" id="A0A7W9W1R4"/>
<keyword evidence="1" id="KW-0175">Coiled coil</keyword>
<feature type="compositionally biased region" description="Low complexity" evidence="2">
    <location>
        <begin position="490"/>
        <end position="542"/>
    </location>
</feature>
<protein>
    <submittedName>
        <fullName evidence="3">Tetratricopeptide (TPR) repeat protein</fullName>
    </submittedName>
</protein>
<evidence type="ECO:0000256" key="1">
    <source>
        <dbReference type="SAM" id="Coils"/>
    </source>
</evidence>
<dbReference type="Pfam" id="PF14903">
    <property type="entry name" value="WG_beta_rep"/>
    <property type="match status" value="1"/>
</dbReference>
<feature type="compositionally biased region" description="Low complexity" evidence="2">
    <location>
        <begin position="549"/>
        <end position="558"/>
    </location>
</feature>
<evidence type="ECO:0000256" key="2">
    <source>
        <dbReference type="SAM" id="MobiDB-lite"/>
    </source>
</evidence>